<proteinExistence type="predicted"/>
<keyword evidence="3" id="KW-0540">Nuclease</keyword>
<dbReference type="Gene3D" id="3.10.10.10">
    <property type="entry name" value="HIV Type 1 Reverse Transcriptase, subunit A, domain 1"/>
    <property type="match status" value="1"/>
</dbReference>
<dbReference type="InterPro" id="IPR050951">
    <property type="entry name" value="Retrovirus_Pol_polyprotein"/>
</dbReference>
<dbReference type="CDD" id="cd09274">
    <property type="entry name" value="RNase_HI_RT_Ty3"/>
    <property type="match status" value="1"/>
</dbReference>
<dbReference type="AlphaFoldDB" id="A0A9Q3EDU3"/>
<dbReference type="GO" id="GO:0004519">
    <property type="term" value="F:endonuclease activity"/>
    <property type="evidence" value="ECO:0007669"/>
    <property type="project" value="UniProtKB-KW"/>
</dbReference>
<dbReference type="PANTHER" id="PTHR37984">
    <property type="entry name" value="PROTEIN CBG26694"/>
    <property type="match status" value="1"/>
</dbReference>
<evidence type="ECO:0008006" key="12">
    <source>
        <dbReference type="Google" id="ProtNLM"/>
    </source>
</evidence>
<evidence type="ECO:0000256" key="2">
    <source>
        <dbReference type="ARBA" id="ARBA00022695"/>
    </source>
</evidence>
<evidence type="ECO:0000313" key="10">
    <source>
        <dbReference type="EMBL" id="MBW0519479.1"/>
    </source>
</evidence>
<keyword evidence="2" id="KW-0548">Nucleotidyltransferase</keyword>
<organism evidence="10 11">
    <name type="scientific">Austropuccinia psidii MF-1</name>
    <dbReference type="NCBI Taxonomy" id="1389203"/>
    <lineage>
        <taxon>Eukaryota</taxon>
        <taxon>Fungi</taxon>
        <taxon>Dikarya</taxon>
        <taxon>Basidiomycota</taxon>
        <taxon>Pucciniomycotina</taxon>
        <taxon>Pucciniomycetes</taxon>
        <taxon>Pucciniales</taxon>
        <taxon>Sphaerophragmiaceae</taxon>
        <taxon>Austropuccinia</taxon>
    </lineage>
</organism>
<evidence type="ECO:0000256" key="3">
    <source>
        <dbReference type="ARBA" id="ARBA00022722"/>
    </source>
</evidence>
<feature type="domain" description="Reverse transcriptase RNase H-like" evidence="9">
    <location>
        <begin position="333"/>
        <end position="440"/>
    </location>
</feature>
<feature type="domain" description="Reverse transcriptase" evidence="8">
    <location>
        <begin position="88"/>
        <end position="237"/>
    </location>
</feature>
<dbReference type="InterPro" id="IPR000477">
    <property type="entry name" value="RT_dom"/>
</dbReference>
<feature type="region of interest" description="Disordered" evidence="7">
    <location>
        <begin position="498"/>
        <end position="524"/>
    </location>
</feature>
<evidence type="ECO:0000256" key="7">
    <source>
        <dbReference type="SAM" id="MobiDB-lite"/>
    </source>
</evidence>
<gene>
    <name evidence="10" type="ORF">O181_059194</name>
</gene>
<keyword evidence="5" id="KW-0378">Hydrolase</keyword>
<comment type="caution">
    <text evidence="10">The sequence shown here is derived from an EMBL/GenBank/DDBJ whole genome shotgun (WGS) entry which is preliminary data.</text>
</comment>
<evidence type="ECO:0000256" key="5">
    <source>
        <dbReference type="ARBA" id="ARBA00022801"/>
    </source>
</evidence>
<sequence>MLRKKRPAFAIGEETLGKIRCHDIELDLDVERPYPPMLRRPPYTASLETRKEIEKRINILLEMYVIRKIGHNEIVETATTVLITLHDGKSRLCGHFKALNNYTKADRYHLPRIPHSLDKLARAKYIKKMDCMKGLHQNGVKPNSMKILRIICHMGLYEYTTLPFGIKNAPAHFQRMIDTIFQEEILEGWMVVYIDGIIIYSEEWEDHVQYIDRVLSKCTPINLKISFKKCNFGQQELLEVGHKVSVLNLNIDQNKVAAVLLKPVPKNIKGMQSFLGSSSYYRKHIRNFSHITSSLYKLCSKDVIFEITKERRDAYERINHELTNEHVLIWPEFELPLKLYIDAACSQGLGEALHQRHIVDGEPRDGVICYISRQLKYSEVRYGATQTECLCLVWALEKLHYYLEGEVFEVYTEFTALKSLLNMKTTNKHILRWQIAVQEYRGNMRIIYKEGKSHTKTDSVSRLPLDNVISNPAYEAEVAAKIPILLMEIDRRKNFRFSEWAPGSGTPDSGNTDSEGTETPTLGMSSSELHNVFFSAVLKTYAKHKQCSVLLKLLQQK</sequence>
<evidence type="ECO:0000256" key="6">
    <source>
        <dbReference type="ARBA" id="ARBA00022918"/>
    </source>
</evidence>
<evidence type="ECO:0000259" key="8">
    <source>
        <dbReference type="Pfam" id="PF00078"/>
    </source>
</evidence>
<protein>
    <recommendedName>
        <fullName evidence="12">Reverse transcriptase domain-containing protein</fullName>
    </recommendedName>
</protein>
<evidence type="ECO:0000313" key="11">
    <source>
        <dbReference type="Proteomes" id="UP000765509"/>
    </source>
</evidence>
<keyword evidence="6" id="KW-0695">RNA-directed DNA polymerase</keyword>
<dbReference type="GO" id="GO:0016787">
    <property type="term" value="F:hydrolase activity"/>
    <property type="evidence" value="ECO:0007669"/>
    <property type="project" value="UniProtKB-KW"/>
</dbReference>
<feature type="compositionally biased region" description="Polar residues" evidence="7">
    <location>
        <begin position="506"/>
        <end position="524"/>
    </location>
</feature>
<dbReference type="Pfam" id="PF00078">
    <property type="entry name" value="RVT_1"/>
    <property type="match status" value="1"/>
</dbReference>
<dbReference type="Proteomes" id="UP000765509">
    <property type="component" value="Unassembled WGS sequence"/>
</dbReference>
<dbReference type="SUPFAM" id="SSF56672">
    <property type="entry name" value="DNA/RNA polymerases"/>
    <property type="match status" value="1"/>
</dbReference>
<dbReference type="EMBL" id="AVOT02027423">
    <property type="protein sequence ID" value="MBW0519479.1"/>
    <property type="molecule type" value="Genomic_DNA"/>
</dbReference>
<keyword evidence="4" id="KW-0255">Endonuclease</keyword>
<dbReference type="InterPro" id="IPR043502">
    <property type="entry name" value="DNA/RNA_pol_sf"/>
</dbReference>
<dbReference type="CDD" id="cd01647">
    <property type="entry name" value="RT_LTR"/>
    <property type="match status" value="1"/>
</dbReference>
<dbReference type="PANTHER" id="PTHR37984:SF5">
    <property type="entry name" value="PROTEIN NYNRIN-LIKE"/>
    <property type="match status" value="1"/>
</dbReference>
<keyword evidence="1" id="KW-0808">Transferase</keyword>
<dbReference type="GO" id="GO:0003964">
    <property type="term" value="F:RNA-directed DNA polymerase activity"/>
    <property type="evidence" value="ECO:0007669"/>
    <property type="project" value="UniProtKB-KW"/>
</dbReference>
<keyword evidence="11" id="KW-1185">Reference proteome</keyword>
<dbReference type="OrthoDB" id="5978043at2759"/>
<evidence type="ECO:0000256" key="4">
    <source>
        <dbReference type="ARBA" id="ARBA00022759"/>
    </source>
</evidence>
<dbReference type="Gene3D" id="3.30.70.270">
    <property type="match status" value="2"/>
</dbReference>
<dbReference type="InterPro" id="IPR041373">
    <property type="entry name" value="RT_RNaseH"/>
</dbReference>
<evidence type="ECO:0000259" key="9">
    <source>
        <dbReference type="Pfam" id="PF17917"/>
    </source>
</evidence>
<dbReference type="InterPro" id="IPR043128">
    <property type="entry name" value="Rev_trsase/Diguanyl_cyclase"/>
</dbReference>
<reference evidence="10" key="1">
    <citation type="submission" date="2021-03" db="EMBL/GenBank/DDBJ databases">
        <title>Draft genome sequence of rust myrtle Austropuccinia psidii MF-1, a brazilian biotype.</title>
        <authorList>
            <person name="Quecine M.C."/>
            <person name="Pachon D.M.R."/>
            <person name="Bonatelli M.L."/>
            <person name="Correr F.H."/>
            <person name="Franceschini L.M."/>
            <person name="Leite T.F."/>
            <person name="Margarido G.R.A."/>
            <person name="Almeida C.A."/>
            <person name="Ferrarezi J.A."/>
            <person name="Labate C.A."/>
        </authorList>
    </citation>
    <scope>NUCLEOTIDE SEQUENCE</scope>
    <source>
        <strain evidence="10">MF-1</strain>
    </source>
</reference>
<evidence type="ECO:0000256" key="1">
    <source>
        <dbReference type="ARBA" id="ARBA00022679"/>
    </source>
</evidence>
<name>A0A9Q3EDU3_9BASI</name>
<dbReference type="Pfam" id="PF17917">
    <property type="entry name" value="RT_RNaseH"/>
    <property type="match status" value="1"/>
</dbReference>
<accession>A0A9Q3EDU3</accession>